<dbReference type="Proteomes" id="UP000609323">
    <property type="component" value="Unassembled WGS sequence"/>
</dbReference>
<dbReference type="InterPro" id="IPR002509">
    <property type="entry name" value="NODB_dom"/>
</dbReference>
<feature type="domain" description="NodB homology" evidence="1">
    <location>
        <begin position="152"/>
        <end position="328"/>
    </location>
</feature>
<comment type="caution">
    <text evidence="2">The sequence shown here is derived from an EMBL/GenBank/DDBJ whole genome shotgun (WGS) entry which is preliminary data.</text>
</comment>
<dbReference type="RefSeq" id="WP_229752667.1">
    <property type="nucleotide sequence ID" value="NZ_BMHF01000008.1"/>
</dbReference>
<keyword evidence="3" id="KW-1185">Reference proteome</keyword>
<dbReference type="Pfam" id="PF01522">
    <property type="entry name" value="Polysacc_deac_1"/>
    <property type="match status" value="1"/>
</dbReference>
<evidence type="ECO:0000313" key="2">
    <source>
        <dbReference type="EMBL" id="GGA39381.1"/>
    </source>
</evidence>
<dbReference type="InterPro" id="IPR050248">
    <property type="entry name" value="Polysacc_deacetylase_ArnD"/>
</dbReference>
<dbReference type="InterPro" id="IPR011330">
    <property type="entry name" value="Glyco_hydro/deAcase_b/a-brl"/>
</dbReference>
<dbReference type="Gene3D" id="3.20.20.370">
    <property type="entry name" value="Glycoside hydrolase/deacetylase"/>
    <property type="match status" value="1"/>
</dbReference>
<evidence type="ECO:0000313" key="3">
    <source>
        <dbReference type="Proteomes" id="UP000609323"/>
    </source>
</evidence>
<dbReference type="CDD" id="cd10950">
    <property type="entry name" value="CE4_BsYlxY_like"/>
    <property type="match status" value="1"/>
</dbReference>
<dbReference type="SUPFAM" id="SSF88713">
    <property type="entry name" value="Glycoside hydrolase/deacetylase"/>
    <property type="match status" value="1"/>
</dbReference>
<reference evidence="3" key="1">
    <citation type="journal article" date="2019" name="Int. J. Syst. Evol. Microbiol.">
        <title>The Global Catalogue of Microorganisms (GCM) 10K type strain sequencing project: providing services to taxonomists for standard genome sequencing and annotation.</title>
        <authorList>
            <consortium name="The Broad Institute Genomics Platform"/>
            <consortium name="The Broad Institute Genome Sequencing Center for Infectious Disease"/>
            <person name="Wu L."/>
            <person name="Ma J."/>
        </authorList>
    </citation>
    <scope>NUCLEOTIDE SEQUENCE [LARGE SCALE GENOMIC DNA]</scope>
    <source>
        <strain evidence="3">CGMCC 1.15044</strain>
    </source>
</reference>
<sequence length="344" mass="37925">MNRKRGTAIAVVAGAGAILLLGQAGGVREFIQEGWYSGGQPKAEAVWAMQPEDEQGQAEADLKREIETEAQKLNEQPIDAVVDRVWKAIPGYNGREVDVEATYQRTIEKRKLAEPGSADASKIYYVYREIKPQKSLEDLGPQPIYKGNPHKKMAALMINVAWGNEYIKPMLDTLEQEGVKATFFLDGSWLKKNPEMAKEIQARGHEIENHAYSHPNMSQLSKERATLEIVKTKQLLKDTLGVNNTWFAPPSGDFNQRTVEIAAAQGLKTVLWTVDTVDWRNPDPGSVVTKISRKAEAGSLILMHPTASSKASLKGIIQALKSKGLKPGTVAETLSPDRLDDPEG</sequence>
<proteinExistence type="predicted"/>
<protein>
    <recommendedName>
        <fullName evidence="1">NodB homology domain-containing protein</fullName>
    </recommendedName>
</protein>
<dbReference type="PANTHER" id="PTHR10587">
    <property type="entry name" value="GLYCOSYL TRANSFERASE-RELATED"/>
    <property type="match status" value="1"/>
</dbReference>
<dbReference type="PANTHER" id="PTHR10587:SF80">
    <property type="entry name" value="CHITOOLIGOSACCHARIDE DEACETYLASE"/>
    <property type="match status" value="1"/>
</dbReference>
<dbReference type="PROSITE" id="PS51677">
    <property type="entry name" value="NODB"/>
    <property type="match status" value="1"/>
</dbReference>
<dbReference type="EMBL" id="BMHF01000008">
    <property type="protein sequence ID" value="GGA39381.1"/>
    <property type="molecule type" value="Genomic_DNA"/>
</dbReference>
<gene>
    <name evidence="2" type="primary">ylxY</name>
    <name evidence="2" type="ORF">GCM10010917_25740</name>
</gene>
<accession>A0ABQ1G9H7</accession>
<evidence type="ECO:0000259" key="1">
    <source>
        <dbReference type="PROSITE" id="PS51677"/>
    </source>
</evidence>
<name>A0ABQ1G9H7_9BACL</name>
<organism evidence="2 3">
    <name type="scientific">Paenibacillus physcomitrellae</name>
    <dbReference type="NCBI Taxonomy" id="1619311"/>
    <lineage>
        <taxon>Bacteria</taxon>
        <taxon>Bacillati</taxon>
        <taxon>Bacillota</taxon>
        <taxon>Bacilli</taxon>
        <taxon>Bacillales</taxon>
        <taxon>Paenibacillaceae</taxon>
        <taxon>Paenibacillus</taxon>
    </lineage>
</organism>